<comment type="caution">
    <text evidence="3">The sequence shown here is derived from an EMBL/GenBank/DDBJ whole genome shotgun (WGS) entry which is preliminary data.</text>
</comment>
<protein>
    <recommendedName>
        <fullName evidence="2">UspA domain-containing protein</fullName>
    </recommendedName>
</protein>
<feature type="domain" description="UspA" evidence="2">
    <location>
        <begin position="161"/>
        <end position="282"/>
    </location>
</feature>
<dbReference type="STRING" id="1231392.OCGS_1547"/>
<accession>K2HPB5</accession>
<dbReference type="InterPro" id="IPR006016">
    <property type="entry name" value="UspA"/>
</dbReference>
<keyword evidence="4" id="KW-1185">Reference proteome</keyword>
<evidence type="ECO:0000313" key="4">
    <source>
        <dbReference type="Proteomes" id="UP000006765"/>
    </source>
</evidence>
<dbReference type="Pfam" id="PF00582">
    <property type="entry name" value="Usp"/>
    <property type="match status" value="1"/>
</dbReference>
<evidence type="ECO:0000313" key="3">
    <source>
        <dbReference type="EMBL" id="EKE44709.1"/>
    </source>
</evidence>
<reference evidence="3 4" key="1">
    <citation type="journal article" date="2012" name="J. Bacteriol.">
        <title>Draft Genome Sequence of Oceaniovalibus guishaninsula JLT2003T.</title>
        <authorList>
            <person name="Tang K."/>
            <person name="Liu K."/>
            <person name="Jiao N."/>
        </authorList>
    </citation>
    <scope>NUCLEOTIDE SEQUENCE [LARGE SCALE GENOMIC DNA]</scope>
    <source>
        <strain evidence="3 4">JLT2003</strain>
    </source>
</reference>
<dbReference type="AlphaFoldDB" id="K2HPB5"/>
<dbReference type="PANTHER" id="PTHR46268:SF15">
    <property type="entry name" value="UNIVERSAL STRESS PROTEIN HP_0031"/>
    <property type="match status" value="1"/>
</dbReference>
<evidence type="ECO:0000259" key="2">
    <source>
        <dbReference type="Pfam" id="PF00582"/>
    </source>
</evidence>
<dbReference type="SUPFAM" id="SSF52402">
    <property type="entry name" value="Adenine nucleotide alpha hydrolases-like"/>
    <property type="match status" value="1"/>
</dbReference>
<dbReference type="PRINTS" id="PR01438">
    <property type="entry name" value="UNVRSLSTRESS"/>
</dbReference>
<organism evidence="3 4">
    <name type="scientific">Oceaniovalibus guishaninsula JLT2003</name>
    <dbReference type="NCBI Taxonomy" id="1231392"/>
    <lineage>
        <taxon>Bacteria</taxon>
        <taxon>Pseudomonadati</taxon>
        <taxon>Pseudomonadota</taxon>
        <taxon>Alphaproteobacteria</taxon>
        <taxon>Rhodobacterales</taxon>
        <taxon>Roseobacteraceae</taxon>
        <taxon>Oceaniovalibus</taxon>
    </lineage>
</organism>
<dbReference type="Gene3D" id="3.40.50.12370">
    <property type="match status" value="1"/>
</dbReference>
<proteinExistence type="inferred from homology"/>
<comment type="similarity">
    <text evidence="1">Belongs to the universal stress protein A family.</text>
</comment>
<evidence type="ECO:0000256" key="1">
    <source>
        <dbReference type="ARBA" id="ARBA00008791"/>
    </source>
</evidence>
<dbReference type="RefSeq" id="WP_007426699.1">
    <property type="nucleotide sequence ID" value="NZ_AMGO01000021.1"/>
</dbReference>
<dbReference type="EMBL" id="AMGO01000021">
    <property type="protein sequence ID" value="EKE44709.1"/>
    <property type="molecule type" value="Genomic_DNA"/>
</dbReference>
<dbReference type="InterPro" id="IPR006015">
    <property type="entry name" value="Universal_stress_UspA"/>
</dbReference>
<name>K2HPB5_9RHOB</name>
<dbReference type="CDD" id="cd00293">
    <property type="entry name" value="USP-like"/>
    <property type="match status" value="1"/>
</dbReference>
<dbReference type="PANTHER" id="PTHR46268">
    <property type="entry name" value="STRESS RESPONSE PROTEIN NHAX"/>
    <property type="match status" value="1"/>
</dbReference>
<dbReference type="eggNOG" id="COG0589">
    <property type="taxonomic scope" value="Bacteria"/>
</dbReference>
<dbReference type="OrthoDB" id="9804721at2"/>
<dbReference type="Proteomes" id="UP000006765">
    <property type="component" value="Unassembled WGS sequence"/>
</dbReference>
<gene>
    <name evidence="3" type="ORF">OCGS_1547</name>
</gene>
<sequence>MKNATVLVLSGADDVAEGQFAGLADDARDMRLRIDRLIVGATPDLPVSAALGPMGGAIVMPAGWADEVQEMTDKVAERARAAEERMAEAGLSGNVTALSGPDATIAAYAARHALVSDVAVMGNDLRRDAQLFQVILTSLLFQTSCGVLLNPPATRPLRPRRVLFAWNASPASACALRAVLPLLDEPTEITVACIDPDGLPLGQGLEPGADVAAFLAHRGHDVTVVPMPGQGRPVSDTLRRLATDVQADLTVMGAYGRSRLRQAILGGTTRAMVEQTDRPVFLAH</sequence>